<dbReference type="InterPro" id="IPR002933">
    <property type="entry name" value="Peptidase_M20"/>
</dbReference>
<keyword evidence="8" id="KW-0482">Metalloprotease</keyword>
<evidence type="ECO:0000256" key="3">
    <source>
        <dbReference type="ARBA" id="ARBA00022670"/>
    </source>
</evidence>
<dbReference type="AlphaFoldDB" id="W0E820"/>
<comment type="cofactor">
    <cofactor evidence="1">
        <name>Zn(2+)</name>
        <dbReference type="ChEBI" id="CHEBI:29105"/>
    </cofactor>
</comment>
<dbReference type="eggNOG" id="COG0624">
    <property type="taxonomic scope" value="Bacteria"/>
</dbReference>
<dbReference type="HOGENOM" id="CLU_031786_2_0_9"/>
<dbReference type="PANTHER" id="PTHR43808:SF31">
    <property type="entry name" value="N-ACETYL-L-CITRULLINE DEACETYLASE"/>
    <property type="match status" value="1"/>
</dbReference>
<dbReference type="Pfam" id="PF01546">
    <property type="entry name" value="Peptidase_M20"/>
    <property type="match status" value="1"/>
</dbReference>
<dbReference type="NCBIfam" id="NF005591">
    <property type="entry name" value="PRK07318.1"/>
    <property type="match status" value="1"/>
</dbReference>
<feature type="domain" description="Peptidase M20 dimerisation" evidence="9">
    <location>
        <begin position="248"/>
        <end position="365"/>
    </location>
</feature>
<dbReference type="KEGG" id="dmt:DESME_07480"/>
<gene>
    <name evidence="10" type="ORF">DESME_07480</name>
</gene>
<keyword evidence="5" id="KW-0378">Hydrolase</keyword>
<evidence type="ECO:0000256" key="8">
    <source>
        <dbReference type="ARBA" id="ARBA00023049"/>
    </source>
</evidence>
<dbReference type="GO" id="GO:0008270">
    <property type="term" value="F:zinc ion binding"/>
    <property type="evidence" value="ECO:0007669"/>
    <property type="project" value="InterPro"/>
</dbReference>
<evidence type="ECO:0000256" key="4">
    <source>
        <dbReference type="ARBA" id="ARBA00022723"/>
    </source>
</evidence>
<dbReference type="NCBIfam" id="TIGR01887">
    <property type="entry name" value="dipeptidaselike"/>
    <property type="match status" value="1"/>
</dbReference>
<dbReference type="SUPFAM" id="SSF53187">
    <property type="entry name" value="Zn-dependent exopeptidases"/>
    <property type="match status" value="1"/>
</dbReference>
<dbReference type="InterPro" id="IPR010964">
    <property type="entry name" value="M20A_pepV-rel"/>
</dbReference>
<sequence>MRLDQEIDELKEELITAVQKCIQLDSVKDLEKAGPGAPFGIKIQHCLEWTLALGEKLGFAVHNFEGYAGHIEMGEGKLLGILGHLDVVPAGDGWSAPPFSGQIGDERIYGRGATDDKGPSLAALFAMKAIKNAGLPLTKRVRLILGTDEESGWADMDYYKQHSDLPEIGFAPDAEFPLIHAEKGILHLELSKEYDQLPHVLLVQGGERANVVPDLCRVTLKDLNFQEVTTQLNDFNFPEGVTAHIESHSNASPLQIVFQGAGAHGSMPQNGKNAVLYALRFLETLPLNYEELHLINWLNQYPGTGFGGEGFGITLSDEPSGKLSLNLGIMNLTSDKISFVIDIRYPVTFKEADVLKPIKQIASAKGFIIRIDENQNPHYVPKDSPIVTALLSAYTNVTGNEGEAFAIGGGTYAKVMPQGVAFGPTLPGEPEIIHCPDEYITIDNLILTTKVYAQAILNLALDPNYRD</sequence>
<dbReference type="Proteomes" id="UP000010847">
    <property type="component" value="Chromosome"/>
</dbReference>
<evidence type="ECO:0000256" key="6">
    <source>
        <dbReference type="ARBA" id="ARBA00022833"/>
    </source>
</evidence>
<dbReference type="PROSITE" id="PS00759">
    <property type="entry name" value="ARGE_DAPE_CPG2_2"/>
    <property type="match status" value="1"/>
</dbReference>
<dbReference type="RefSeq" id="WP_006715387.1">
    <property type="nucleotide sequence ID" value="NZ_CP007032.1"/>
</dbReference>
<accession>W0E820</accession>
<evidence type="ECO:0000313" key="10">
    <source>
        <dbReference type="EMBL" id="AHF06927.1"/>
    </source>
</evidence>
<dbReference type="GO" id="GO:0006526">
    <property type="term" value="P:L-arginine biosynthetic process"/>
    <property type="evidence" value="ECO:0007669"/>
    <property type="project" value="TreeGrafter"/>
</dbReference>
<keyword evidence="4" id="KW-0479">Metal-binding</keyword>
<keyword evidence="7" id="KW-0224">Dipeptidase</keyword>
<dbReference type="InterPro" id="IPR001261">
    <property type="entry name" value="ArgE/DapE_CS"/>
</dbReference>
<dbReference type="Pfam" id="PF07687">
    <property type="entry name" value="M20_dimer"/>
    <property type="match status" value="1"/>
</dbReference>
<keyword evidence="3" id="KW-0645">Protease</keyword>
<dbReference type="GO" id="GO:0008777">
    <property type="term" value="F:acetylornithine deacetylase activity"/>
    <property type="evidence" value="ECO:0007669"/>
    <property type="project" value="TreeGrafter"/>
</dbReference>
<proteinExistence type="inferred from homology"/>
<dbReference type="GO" id="GO:0016805">
    <property type="term" value="F:dipeptidase activity"/>
    <property type="evidence" value="ECO:0007669"/>
    <property type="project" value="UniProtKB-KW"/>
</dbReference>
<dbReference type="GO" id="GO:0006508">
    <property type="term" value="P:proteolysis"/>
    <property type="evidence" value="ECO:0007669"/>
    <property type="project" value="UniProtKB-KW"/>
</dbReference>
<dbReference type="InterPro" id="IPR050072">
    <property type="entry name" value="Peptidase_M20A"/>
</dbReference>
<dbReference type="Gene3D" id="3.30.70.360">
    <property type="match status" value="2"/>
</dbReference>
<dbReference type="OrthoDB" id="9761532at2"/>
<name>W0E820_9FIRM</name>
<evidence type="ECO:0000256" key="7">
    <source>
        <dbReference type="ARBA" id="ARBA00022997"/>
    </source>
</evidence>
<reference evidence="10 11" key="1">
    <citation type="submission" date="2013-12" db="EMBL/GenBank/DDBJ databases">
        <authorList>
            <consortium name="DOE Joint Genome Institute"/>
            <person name="Smidt H."/>
            <person name="Huntemann M."/>
            <person name="Han J."/>
            <person name="Chen A."/>
            <person name="Kyrpides N."/>
            <person name="Mavromatis K."/>
            <person name="Markowitz V."/>
            <person name="Palaniappan K."/>
            <person name="Ivanova N."/>
            <person name="Schaumberg A."/>
            <person name="Pati A."/>
            <person name="Liolios K."/>
            <person name="Nordberg H.P."/>
            <person name="Cantor M.N."/>
            <person name="Hua S.X."/>
            <person name="Woyke T."/>
        </authorList>
    </citation>
    <scope>NUCLEOTIDE SEQUENCE [LARGE SCALE GENOMIC DNA]</scope>
    <source>
        <strain evidence="11">DSM 15288</strain>
    </source>
</reference>
<dbReference type="SUPFAM" id="SSF55031">
    <property type="entry name" value="Bacterial exopeptidase dimerisation domain"/>
    <property type="match status" value="1"/>
</dbReference>
<evidence type="ECO:0000259" key="9">
    <source>
        <dbReference type="Pfam" id="PF07687"/>
    </source>
</evidence>
<dbReference type="Gene3D" id="3.40.630.10">
    <property type="entry name" value="Zn peptidases"/>
    <property type="match status" value="1"/>
</dbReference>
<evidence type="ECO:0000256" key="2">
    <source>
        <dbReference type="ARBA" id="ARBA00006247"/>
    </source>
</evidence>
<evidence type="ECO:0000256" key="1">
    <source>
        <dbReference type="ARBA" id="ARBA00001947"/>
    </source>
</evidence>
<dbReference type="GO" id="GO:0008237">
    <property type="term" value="F:metallopeptidase activity"/>
    <property type="evidence" value="ECO:0007669"/>
    <property type="project" value="UniProtKB-KW"/>
</dbReference>
<dbReference type="InterPro" id="IPR036264">
    <property type="entry name" value="Bact_exopeptidase_dim_dom"/>
</dbReference>
<protein>
    <submittedName>
        <fullName evidence="10">Dipeptidase</fullName>
    </submittedName>
</protein>
<comment type="similarity">
    <text evidence="2">Belongs to the peptidase M20A family.</text>
</comment>
<dbReference type="InterPro" id="IPR011650">
    <property type="entry name" value="Peptidase_M20_dimer"/>
</dbReference>
<keyword evidence="11" id="KW-1185">Reference proteome</keyword>
<evidence type="ECO:0000256" key="5">
    <source>
        <dbReference type="ARBA" id="ARBA00022801"/>
    </source>
</evidence>
<organism evidence="10 11">
    <name type="scientific">Desulfitobacterium metallireducens DSM 15288</name>
    <dbReference type="NCBI Taxonomy" id="871968"/>
    <lineage>
        <taxon>Bacteria</taxon>
        <taxon>Bacillati</taxon>
        <taxon>Bacillota</taxon>
        <taxon>Clostridia</taxon>
        <taxon>Eubacteriales</taxon>
        <taxon>Desulfitobacteriaceae</taxon>
        <taxon>Desulfitobacterium</taxon>
    </lineage>
</organism>
<dbReference type="PROSITE" id="PS00758">
    <property type="entry name" value="ARGE_DAPE_CPG2_1"/>
    <property type="match status" value="1"/>
</dbReference>
<evidence type="ECO:0000313" key="11">
    <source>
        <dbReference type="Proteomes" id="UP000010847"/>
    </source>
</evidence>
<keyword evidence="6" id="KW-0862">Zinc</keyword>
<dbReference type="EMBL" id="CP007032">
    <property type="protein sequence ID" value="AHF06927.1"/>
    <property type="molecule type" value="Genomic_DNA"/>
</dbReference>
<dbReference type="PANTHER" id="PTHR43808">
    <property type="entry name" value="ACETYLORNITHINE DEACETYLASE"/>
    <property type="match status" value="1"/>
</dbReference>
<dbReference type="STRING" id="871968.DESME_07480"/>